<dbReference type="AlphaFoldDB" id="A0A853ESU6"/>
<reference evidence="2 3" key="1">
    <citation type="submission" date="2020-07" db="EMBL/GenBank/DDBJ databases">
        <title>MOT database genomes.</title>
        <authorList>
            <person name="Joseph S."/>
            <person name="Aduse-Opoku J."/>
            <person name="Hashim A."/>
            <person name="Wade W."/>
            <person name="Curtis M."/>
        </authorList>
    </citation>
    <scope>NUCLEOTIDE SEQUENCE [LARGE SCALE GENOMIC DNA]</scope>
    <source>
        <strain evidence="2 3">DSM 100099</strain>
    </source>
</reference>
<accession>A0A853ESU6</accession>
<organism evidence="2 3">
    <name type="scientific">Sanguibacter inulinus</name>
    <dbReference type="NCBI Taxonomy" id="60922"/>
    <lineage>
        <taxon>Bacteria</taxon>
        <taxon>Bacillati</taxon>
        <taxon>Actinomycetota</taxon>
        <taxon>Actinomycetes</taxon>
        <taxon>Micrococcales</taxon>
        <taxon>Sanguibacteraceae</taxon>
        <taxon>Sanguibacter</taxon>
    </lineage>
</organism>
<evidence type="ECO:0000313" key="2">
    <source>
        <dbReference type="EMBL" id="NYS91998.1"/>
    </source>
</evidence>
<evidence type="ECO:0000259" key="1">
    <source>
        <dbReference type="Pfam" id="PF13521"/>
    </source>
</evidence>
<dbReference type="RefSeq" id="WP_179912002.1">
    <property type="nucleotide sequence ID" value="NZ_JACBYE010000001.1"/>
</dbReference>
<dbReference type="InterPro" id="IPR027417">
    <property type="entry name" value="P-loop_NTPase"/>
</dbReference>
<dbReference type="EMBL" id="JACBYE010000001">
    <property type="protein sequence ID" value="NYS91998.1"/>
    <property type="molecule type" value="Genomic_DNA"/>
</dbReference>
<evidence type="ECO:0000313" key="3">
    <source>
        <dbReference type="Proteomes" id="UP000561011"/>
    </source>
</evidence>
<protein>
    <submittedName>
        <fullName evidence="2">AAA family ATPase</fullName>
    </submittedName>
</protein>
<dbReference type="Proteomes" id="UP000561011">
    <property type="component" value="Unassembled WGS sequence"/>
</dbReference>
<comment type="caution">
    <text evidence="2">The sequence shown here is derived from an EMBL/GenBank/DDBJ whole genome shotgun (WGS) entry which is preliminary data.</text>
</comment>
<dbReference type="InterPro" id="IPR038727">
    <property type="entry name" value="NadR/Ttd14_AAA_dom"/>
</dbReference>
<name>A0A853ESU6_9MICO</name>
<dbReference type="Pfam" id="PF13521">
    <property type="entry name" value="AAA_28"/>
    <property type="match status" value="1"/>
</dbReference>
<dbReference type="Gene3D" id="3.40.50.300">
    <property type="entry name" value="P-loop containing nucleotide triphosphate hydrolases"/>
    <property type="match status" value="1"/>
</dbReference>
<sequence length="238" mass="26704">MKISVSGTYSSGKTSTVLALSYYTGIPRTLAKTIREIMPEAVPGKKLSEVTPAEYLQLAMRRHTGRAVAEAVLGDTFISDGSSLQEWIYGAARVRYGMNPSATAQMLDEIDPADLTDEMRFFDQVISQYGHAFRQHVRSTFDAVVHLENEHAMTEDGHRPMNEKFREYCDQMLAQTIGDLKIPLWTIRGTMEERLEEIVSTFAFPVVVPMDEALARMRADYAAIDLRLEHDRAGVAVP</sequence>
<proteinExistence type="predicted"/>
<keyword evidence="3" id="KW-1185">Reference proteome</keyword>
<gene>
    <name evidence="2" type="ORF">HZZ10_00390</name>
</gene>
<feature type="domain" description="NadR/Ttd14 AAA" evidence="1">
    <location>
        <begin position="2"/>
        <end position="194"/>
    </location>
</feature>